<feature type="non-terminal residue" evidence="2">
    <location>
        <position position="93"/>
    </location>
</feature>
<organism evidence="2 3">
    <name type="scientific">Geodia barretti</name>
    <name type="common">Barrett's horny sponge</name>
    <dbReference type="NCBI Taxonomy" id="519541"/>
    <lineage>
        <taxon>Eukaryota</taxon>
        <taxon>Metazoa</taxon>
        <taxon>Porifera</taxon>
        <taxon>Demospongiae</taxon>
        <taxon>Heteroscleromorpha</taxon>
        <taxon>Tetractinellida</taxon>
        <taxon>Astrophorina</taxon>
        <taxon>Geodiidae</taxon>
        <taxon>Geodia</taxon>
    </lineage>
</organism>
<feature type="compositionally biased region" description="Pro residues" evidence="1">
    <location>
        <begin position="27"/>
        <end position="40"/>
    </location>
</feature>
<reference evidence="2" key="1">
    <citation type="submission" date="2023-03" db="EMBL/GenBank/DDBJ databases">
        <authorList>
            <person name="Steffen K."/>
            <person name="Cardenas P."/>
        </authorList>
    </citation>
    <scope>NUCLEOTIDE SEQUENCE</scope>
</reference>
<gene>
    <name evidence="2" type="ORF">GBAR_LOCUS2790</name>
</gene>
<feature type="non-terminal residue" evidence="2">
    <location>
        <position position="1"/>
    </location>
</feature>
<feature type="compositionally biased region" description="Low complexity" evidence="1">
    <location>
        <begin position="55"/>
        <end position="65"/>
    </location>
</feature>
<comment type="caution">
    <text evidence="2">The sequence shown here is derived from an EMBL/GenBank/DDBJ whole genome shotgun (WGS) entry which is preliminary data.</text>
</comment>
<evidence type="ECO:0000256" key="1">
    <source>
        <dbReference type="SAM" id="MobiDB-lite"/>
    </source>
</evidence>
<evidence type="ECO:0000313" key="3">
    <source>
        <dbReference type="Proteomes" id="UP001174909"/>
    </source>
</evidence>
<dbReference type="AlphaFoldDB" id="A0AA35R0T1"/>
<sequence length="93" mass="9914">YPLTSLISRKTFGVTVCRKSPPSLDSPLPPPSSSSSPPPTILRYSQSPPPPPLPSGLLSLCGRSSDTQTKLSDDSERRWSLFISTILEATSSG</sequence>
<evidence type="ECO:0000313" key="2">
    <source>
        <dbReference type="EMBL" id="CAI7999808.1"/>
    </source>
</evidence>
<dbReference type="Proteomes" id="UP001174909">
    <property type="component" value="Unassembled WGS sequence"/>
</dbReference>
<dbReference type="EMBL" id="CASHTH010000386">
    <property type="protein sequence ID" value="CAI7999808.1"/>
    <property type="molecule type" value="Genomic_DNA"/>
</dbReference>
<name>A0AA35R0T1_GEOBA</name>
<feature type="region of interest" description="Disordered" evidence="1">
    <location>
        <begin position="18"/>
        <end position="75"/>
    </location>
</feature>
<protein>
    <submittedName>
        <fullName evidence="2">Uncharacterized protein</fullName>
    </submittedName>
</protein>
<proteinExistence type="predicted"/>
<accession>A0AA35R0T1</accession>
<keyword evidence="3" id="KW-1185">Reference proteome</keyword>